<protein>
    <submittedName>
        <fullName evidence="4">Uncharacterized protein LOC106161244</fullName>
    </submittedName>
</protein>
<keyword evidence="3" id="KW-1185">Reference proteome</keyword>
<name>A0A1S3I5R9_LINAN</name>
<evidence type="ECO:0000313" key="4">
    <source>
        <dbReference type="RefSeq" id="XP_013393597.1"/>
    </source>
</evidence>
<accession>A0A1S3I5R9</accession>
<sequence length="172" mass="19066">MSYQIHGVPPPVYPGVDSTPTHNENTAQLTKAREAGEVDENEIVVMEAKEEEPGPATFAIEPGFRNTPDNPCRESTITVPHLVRKVASEELVPKGWKSLNRVLIVTYISYLFCPFIACAANAWVWKAIRAREKGVYARTQEFSRMAVIAVYVAIPLGLVIYVTIILLVVLQG</sequence>
<dbReference type="RefSeq" id="XP_013393597.1">
    <property type="nucleotide sequence ID" value="XM_013538143.1"/>
</dbReference>
<gene>
    <name evidence="4" type="primary">LOC106161244</name>
</gene>
<proteinExistence type="predicted"/>
<keyword evidence="2" id="KW-0472">Membrane</keyword>
<feature type="region of interest" description="Disordered" evidence="1">
    <location>
        <begin position="1"/>
        <end position="24"/>
    </location>
</feature>
<dbReference type="OrthoDB" id="6116039at2759"/>
<feature type="transmembrane region" description="Helical" evidence="2">
    <location>
        <begin position="146"/>
        <end position="170"/>
    </location>
</feature>
<feature type="transmembrane region" description="Helical" evidence="2">
    <location>
        <begin position="102"/>
        <end position="125"/>
    </location>
</feature>
<evidence type="ECO:0000313" key="3">
    <source>
        <dbReference type="Proteomes" id="UP000085678"/>
    </source>
</evidence>
<dbReference type="Proteomes" id="UP000085678">
    <property type="component" value="Unplaced"/>
</dbReference>
<dbReference type="InParanoid" id="A0A1S3I5R9"/>
<keyword evidence="2" id="KW-0812">Transmembrane</keyword>
<reference evidence="4" key="1">
    <citation type="submission" date="2025-08" db="UniProtKB">
        <authorList>
            <consortium name="RefSeq"/>
        </authorList>
    </citation>
    <scope>IDENTIFICATION</scope>
    <source>
        <tissue evidence="4">Gonads</tissue>
    </source>
</reference>
<dbReference type="KEGG" id="lak:106161244"/>
<dbReference type="GeneID" id="106161244"/>
<evidence type="ECO:0000256" key="2">
    <source>
        <dbReference type="SAM" id="Phobius"/>
    </source>
</evidence>
<dbReference type="AlphaFoldDB" id="A0A1S3I5R9"/>
<keyword evidence="2" id="KW-1133">Transmembrane helix</keyword>
<organism evidence="3 4">
    <name type="scientific">Lingula anatina</name>
    <name type="common">Brachiopod</name>
    <name type="synonym">Lingula unguis</name>
    <dbReference type="NCBI Taxonomy" id="7574"/>
    <lineage>
        <taxon>Eukaryota</taxon>
        <taxon>Metazoa</taxon>
        <taxon>Spiralia</taxon>
        <taxon>Lophotrochozoa</taxon>
        <taxon>Brachiopoda</taxon>
        <taxon>Linguliformea</taxon>
        <taxon>Lingulata</taxon>
        <taxon>Lingulida</taxon>
        <taxon>Linguloidea</taxon>
        <taxon>Lingulidae</taxon>
        <taxon>Lingula</taxon>
    </lineage>
</organism>
<evidence type="ECO:0000256" key="1">
    <source>
        <dbReference type="SAM" id="MobiDB-lite"/>
    </source>
</evidence>